<sequence>MEIVYQTLEKWKVRLGGTIYSEAMLYSDQGFHYTHSEYQKRVREMGLRQSMSRRGNCLDNTPMESFFGHMKDECNDKCCQTFQSRQEVINEYMQDYHYDRYQ</sequence>
<evidence type="ECO:0000313" key="4">
    <source>
        <dbReference type="Proteomes" id="UP000002300"/>
    </source>
</evidence>
<dbReference type="STRING" id="315749.Bcer98_3889"/>
<reference evidence="3 4" key="1">
    <citation type="journal article" date="2008" name="Chem. Biol. Interact.">
        <title>Extending the Bacillus cereus group genomics to putative food-borne pathogens of different toxicity.</title>
        <authorList>
            <person name="Lapidus A."/>
            <person name="Goltsman E."/>
            <person name="Auger S."/>
            <person name="Galleron N."/>
            <person name="Segurens B."/>
            <person name="Dossat C."/>
            <person name="Land M.L."/>
            <person name="Broussolle V."/>
            <person name="Brillard J."/>
            <person name="Guinebretiere M.H."/>
            <person name="Sanchis V."/>
            <person name="Nguen-The C."/>
            <person name="Lereclus D."/>
            <person name="Richardson P."/>
            <person name="Wincker P."/>
            <person name="Weissenbach J."/>
            <person name="Ehrlich S.D."/>
            <person name="Sorokin A."/>
        </authorList>
    </citation>
    <scope>NUCLEOTIDE SEQUENCE [LARGE SCALE GENOMIC DNA]</scope>
    <source>
        <strain evidence="4">DSM 22905 / CIP 110041 / 391-98 / NVH 391-98</strain>
    </source>
</reference>
<organism evidence="3 4">
    <name type="scientific">Bacillus cytotoxicus (strain DSM 22905 / CIP 110041 / 391-98 / NVH 391-98)</name>
    <dbReference type="NCBI Taxonomy" id="315749"/>
    <lineage>
        <taxon>Bacteria</taxon>
        <taxon>Bacillati</taxon>
        <taxon>Bacillota</taxon>
        <taxon>Bacilli</taxon>
        <taxon>Bacillales</taxon>
        <taxon>Bacillaceae</taxon>
        <taxon>Bacillus</taxon>
        <taxon>Bacillus cereus group</taxon>
    </lineage>
</organism>
<dbReference type="KEGG" id="bcy:Bcer98_3889"/>
<dbReference type="RefSeq" id="WP_012096334.1">
    <property type="nucleotide sequence ID" value="NC_009674.1"/>
</dbReference>
<dbReference type="PANTHER" id="PTHR46889">
    <property type="entry name" value="TRANSPOSASE INSF FOR INSERTION SEQUENCE IS3B-RELATED"/>
    <property type="match status" value="1"/>
</dbReference>
<dbReference type="eggNOG" id="COG2801">
    <property type="taxonomic scope" value="Bacteria"/>
</dbReference>
<dbReference type="AlphaFoldDB" id="A7GVB7"/>
<dbReference type="EMBL" id="CP000764">
    <property type="protein sequence ID" value="ABS24075.1"/>
    <property type="molecule type" value="Genomic_DNA"/>
</dbReference>
<dbReference type="HOGENOM" id="CLU_027402_41_1_9"/>
<accession>A7GVB7</accession>
<dbReference type="GeneID" id="92823218"/>
<evidence type="ECO:0000259" key="2">
    <source>
        <dbReference type="Pfam" id="PF13683"/>
    </source>
</evidence>
<feature type="domain" description="Integrase catalytic" evidence="2">
    <location>
        <begin position="46"/>
        <end position="100"/>
    </location>
</feature>
<proteinExistence type="predicted"/>
<dbReference type="Proteomes" id="UP000002300">
    <property type="component" value="Chromosome"/>
</dbReference>
<dbReference type="SUPFAM" id="SSF53098">
    <property type="entry name" value="Ribonuclease H-like"/>
    <property type="match status" value="1"/>
</dbReference>
<name>A7GVB7_BACCN</name>
<protein>
    <submittedName>
        <fullName evidence="3">Transposase, C-terminal region</fullName>
    </submittedName>
</protein>
<dbReference type="InterPro" id="IPR001584">
    <property type="entry name" value="Integrase_cat-core"/>
</dbReference>
<comment type="function">
    <text evidence="1">Involved in the transposition of the insertion sequence.</text>
</comment>
<evidence type="ECO:0000313" key="3">
    <source>
        <dbReference type="EMBL" id="ABS24075.1"/>
    </source>
</evidence>
<dbReference type="InterPro" id="IPR050900">
    <property type="entry name" value="Transposase_IS3/IS150/IS904"/>
</dbReference>
<dbReference type="Gene3D" id="3.30.420.10">
    <property type="entry name" value="Ribonuclease H-like superfamily/Ribonuclease H"/>
    <property type="match status" value="1"/>
</dbReference>
<keyword evidence="4" id="KW-1185">Reference proteome</keyword>
<dbReference type="OrthoDB" id="2357599at2"/>
<dbReference type="InterPro" id="IPR036397">
    <property type="entry name" value="RNaseH_sf"/>
</dbReference>
<dbReference type="Pfam" id="PF13683">
    <property type="entry name" value="rve_3"/>
    <property type="match status" value="1"/>
</dbReference>
<dbReference type="GO" id="GO:0015074">
    <property type="term" value="P:DNA integration"/>
    <property type="evidence" value="ECO:0007669"/>
    <property type="project" value="InterPro"/>
</dbReference>
<dbReference type="InterPro" id="IPR012337">
    <property type="entry name" value="RNaseH-like_sf"/>
</dbReference>
<evidence type="ECO:0000256" key="1">
    <source>
        <dbReference type="ARBA" id="ARBA00002286"/>
    </source>
</evidence>
<dbReference type="PANTHER" id="PTHR46889:SF4">
    <property type="entry name" value="TRANSPOSASE INSO FOR INSERTION SEQUENCE ELEMENT IS911B-RELATED"/>
    <property type="match status" value="1"/>
</dbReference>
<gene>
    <name evidence="3" type="ordered locus">Bcer98_3889</name>
</gene>
<dbReference type="GO" id="GO:0003676">
    <property type="term" value="F:nucleic acid binding"/>
    <property type="evidence" value="ECO:0007669"/>
    <property type="project" value="InterPro"/>
</dbReference>